<sequence>MGVLQFASFGFLTGFRFTVMDCARYNDGTCRSCQWLEKEYPQQLEDKQQHLNELLADHPIRQWLPAFPSPHSAFRNKAKMVVSGSVERPLLGVLHRDGTPVDLCDCPLYPDSFQPVFTVLKTFIARAGLTPYQVARRRGELKYLLLTESRSNGHFMLRFVLRSETKLNQLRAALPWLQEQLPQLAVISANIQPVHQAIMEGEQEIPLSRQQVLEETFNQIPLAIRPQSFFQTNPDVAASLYDTARRWVQALPVRSLWDLFCGVGGFGLHCATPEMTLTGIEISAEAIACARRSAEQLGLNKVHFDALDSTRFATGEGAVPDLVIVNPPRRGIGDDLCQYLSRMAPLYILYSSCNAQSMAKDMSRLAGYRVEQIQLFDMFPHTAHYEVLTLLKRVA</sequence>
<dbReference type="PROSITE" id="PS01231">
    <property type="entry name" value="TRMA_2"/>
    <property type="match status" value="1"/>
</dbReference>
<feature type="binding site" evidence="9 11">
    <location>
        <position position="281"/>
    </location>
    <ligand>
        <name>S-adenosyl-L-methionine</name>
        <dbReference type="ChEBI" id="CHEBI:59789"/>
    </ligand>
</feature>
<keyword evidence="6 9" id="KW-0479">Metal-binding</keyword>
<evidence type="ECO:0000256" key="4">
    <source>
        <dbReference type="ARBA" id="ARBA00022679"/>
    </source>
</evidence>
<keyword evidence="2 9" id="KW-0698">rRNA processing</keyword>
<evidence type="ECO:0000256" key="9">
    <source>
        <dbReference type="HAMAP-Rule" id="MF_01012"/>
    </source>
</evidence>
<dbReference type="HAMAP" id="MF_01012">
    <property type="entry name" value="23SrRNA_methyltr_RlmC"/>
    <property type="match status" value="1"/>
</dbReference>
<comment type="function">
    <text evidence="9">Catalyzes the formation of 5-methyl-uridine at position 747 (m5U747) in 23S rRNA.</text>
</comment>
<dbReference type="Gene3D" id="3.40.50.150">
    <property type="entry name" value="Vaccinia Virus protein VP39"/>
    <property type="match status" value="1"/>
</dbReference>
<keyword evidence="4 9" id="KW-0808">Transferase</keyword>
<evidence type="ECO:0000256" key="5">
    <source>
        <dbReference type="ARBA" id="ARBA00022691"/>
    </source>
</evidence>
<evidence type="ECO:0000313" key="13">
    <source>
        <dbReference type="EMBL" id="SEA49389.1"/>
    </source>
</evidence>
<accession>A0A1H4BMM8</accession>
<proteinExistence type="inferred from homology"/>
<dbReference type="FunFam" id="2.40.50.1070:FF:000002">
    <property type="entry name" value="23S rRNA (uracil(747)-C(5))-methyltransferase RlmC"/>
    <property type="match status" value="1"/>
</dbReference>
<dbReference type="PROSITE" id="PS01230">
    <property type="entry name" value="TRMA_1"/>
    <property type="match status" value="1"/>
</dbReference>
<reference evidence="13 14" key="1">
    <citation type="submission" date="2016-10" db="EMBL/GenBank/DDBJ databases">
        <authorList>
            <person name="de Groot N.N."/>
        </authorList>
    </citation>
    <scope>NUCLEOTIDE SEQUENCE [LARGE SCALE GENOMIC DNA]</scope>
    <source>
        <strain evidence="13 14">ATCC 29281</strain>
    </source>
</reference>
<dbReference type="InterPro" id="IPR030390">
    <property type="entry name" value="MeTrfase_TrmA_AS"/>
</dbReference>
<dbReference type="InterPro" id="IPR011825">
    <property type="entry name" value="23SrRNA_MeTrfase_RlmC"/>
</dbReference>
<feature type="binding site" evidence="9">
    <location>
        <position position="22"/>
    </location>
    <ligand>
        <name>[4Fe-4S] cluster</name>
        <dbReference type="ChEBI" id="CHEBI:49883"/>
    </ligand>
</feature>
<organism evidence="13 14">
    <name type="scientific">Lonsdalea quercina</name>
    <dbReference type="NCBI Taxonomy" id="71657"/>
    <lineage>
        <taxon>Bacteria</taxon>
        <taxon>Pseudomonadati</taxon>
        <taxon>Pseudomonadota</taxon>
        <taxon>Gammaproteobacteria</taxon>
        <taxon>Enterobacterales</taxon>
        <taxon>Pectobacteriaceae</taxon>
        <taxon>Lonsdalea</taxon>
    </lineage>
</organism>
<dbReference type="Gene3D" id="2.40.50.1070">
    <property type="match status" value="1"/>
</dbReference>
<evidence type="ECO:0000313" key="14">
    <source>
        <dbReference type="Proteomes" id="UP000187280"/>
    </source>
</evidence>
<dbReference type="Proteomes" id="UP000187280">
    <property type="component" value="Unassembled WGS sequence"/>
</dbReference>
<dbReference type="SUPFAM" id="SSF53335">
    <property type="entry name" value="S-adenosyl-L-methionine-dependent methyltransferases"/>
    <property type="match status" value="1"/>
</dbReference>
<evidence type="ECO:0000256" key="7">
    <source>
        <dbReference type="ARBA" id="ARBA00023004"/>
    </source>
</evidence>
<evidence type="ECO:0000256" key="8">
    <source>
        <dbReference type="ARBA" id="ARBA00023014"/>
    </source>
</evidence>
<evidence type="ECO:0000256" key="11">
    <source>
        <dbReference type="PROSITE-ProRule" id="PRU01024"/>
    </source>
</evidence>
<dbReference type="Pfam" id="PF05958">
    <property type="entry name" value="tRNA_U5-meth_tr"/>
    <property type="match status" value="1"/>
</dbReference>
<name>A0A1H4BMM8_9GAMM</name>
<dbReference type="InterPro" id="IPR029063">
    <property type="entry name" value="SAM-dependent_MTases_sf"/>
</dbReference>
<dbReference type="PROSITE" id="PS51687">
    <property type="entry name" value="SAM_MT_RNA_M5U"/>
    <property type="match status" value="1"/>
</dbReference>
<dbReference type="eggNOG" id="COG2265">
    <property type="taxonomic scope" value="Bacteria"/>
</dbReference>
<dbReference type="CDD" id="cd02440">
    <property type="entry name" value="AdoMet_MTases"/>
    <property type="match status" value="1"/>
</dbReference>
<feature type="active site" evidence="12">
    <location>
        <position position="353"/>
    </location>
</feature>
<feature type="binding site" evidence="9 11">
    <location>
        <position position="231"/>
    </location>
    <ligand>
        <name>S-adenosyl-L-methionine</name>
        <dbReference type="ChEBI" id="CHEBI:59789"/>
    </ligand>
</feature>
<feature type="binding site" evidence="9 11">
    <location>
        <position position="326"/>
    </location>
    <ligand>
        <name>S-adenosyl-L-methionine</name>
        <dbReference type="ChEBI" id="CHEBI:59789"/>
    </ligand>
</feature>
<dbReference type="NCBIfam" id="TIGR02085">
    <property type="entry name" value="meth_trns_rumB"/>
    <property type="match status" value="1"/>
</dbReference>
<dbReference type="EMBL" id="FNQS01000005">
    <property type="protein sequence ID" value="SEA49389.1"/>
    <property type="molecule type" value="Genomic_DNA"/>
</dbReference>
<comment type="catalytic activity">
    <reaction evidence="9">
        <text>uridine(747) in 23S rRNA + S-adenosyl-L-methionine = 5-methyluridine(747) in 23S rRNA + S-adenosyl-L-homocysteine + H(+)</text>
        <dbReference type="Rhea" id="RHEA:42628"/>
        <dbReference type="Rhea" id="RHEA-COMP:10154"/>
        <dbReference type="Rhea" id="RHEA-COMP:10155"/>
        <dbReference type="ChEBI" id="CHEBI:15378"/>
        <dbReference type="ChEBI" id="CHEBI:57856"/>
        <dbReference type="ChEBI" id="CHEBI:59789"/>
        <dbReference type="ChEBI" id="CHEBI:65315"/>
        <dbReference type="ChEBI" id="CHEBI:74447"/>
        <dbReference type="EC" id="2.1.1.189"/>
    </reaction>
</comment>
<dbReference type="PANTHER" id="PTHR11061">
    <property type="entry name" value="RNA M5U METHYLTRANSFERASE"/>
    <property type="match status" value="1"/>
</dbReference>
<feature type="binding site" evidence="9 11">
    <location>
        <position position="260"/>
    </location>
    <ligand>
        <name>S-adenosyl-L-methionine</name>
        <dbReference type="ChEBI" id="CHEBI:59789"/>
    </ligand>
</feature>
<protein>
    <recommendedName>
        <fullName evidence="9 10">23S rRNA (uracil(747)-C(5))-methyltransferase RlmC</fullName>
        <ecNumber evidence="9 10">2.1.1.189</ecNumber>
    </recommendedName>
    <alternativeName>
        <fullName evidence="9">23S rRNA(m5U747)-methyltransferase</fullName>
    </alternativeName>
</protein>
<evidence type="ECO:0000256" key="2">
    <source>
        <dbReference type="ARBA" id="ARBA00022552"/>
    </source>
</evidence>
<dbReference type="STRING" id="71657.SAMN02982996_01749"/>
<keyword evidence="14" id="KW-1185">Reference proteome</keyword>
<dbReference type="GO" id="GO:0070041">
    <property type="term" value="F:rRNA (uridine-C5-)-methyltransferase activity"/>
    <property type="evidence" value="ECO:0007669"/>
    <property type="project" value="UniProtKB-UniRule"/>
</dbReference>
<evidence type="ECO:0000256" key="10">
    <source>
        <dbReference type="NCBIfam" id="TIGR02085"/>
    </source>
</evidence>
<gene>
    <name evidence="9" type="primary">rlmC</name>
    <name evidence="13" type="ORF">SAMN02982996_01749</name>
</gene>
<dbReference type="EC" id="2.1.1.189" evidence="9 10"/>
<evidence type="ECO:0000256" key="3">
    <source>
        <dbReference type="ARBA" id="ARBA00022603"/>
    </source>
</evidence>
<comment type="similarity">
    <text evidence="9">Belongs to the class I-like SAM-binding methyltransferase superfamily. RNA M5U methyltransferase family. RlmC subfamily.</text>
</comment>
<dbReference type="InterPro" id="IPR010280">
    <property type="entry name" value="U5_MeTrfase_fam"/>
</dbReference>
<dbReference type="GO" id="GO:0051539">
    <property type="term" value="F:4 iron, 4 sulfur cluster binding"/>
    <property type="evidence" value="ECO:0007669"/>
    <property type="project" value="UniProtKB-KW"/>
</dbReference>
<dbReference type="InterPro" id="IPR030391">
    <property type="entry name" value="MeTrfase_TrmA_CS"/>
</dbReference>
<feature type="binding site" evidence="9">
    <location>
        <position position="33"/>
    </location>
    <ligand>
        <name>[4Fe-4S] cluster</name>
        <dbReference type="ChEBI" id="CHEBI:49883"/>
    </ligand>
</feature>
<feature type="binding site" evidence="9">
    <location>
        <position position="106"/>
    </location>
    <ligand>
        <name>[4Fe-4S] cluster</name>
        <dbReference type="ChEBI" id="CHEBI:49883"/>
    </ligand>
</feature>
<keyword evidence="1 9" id="KW-0004">4Fe-4S</keyword>
<keyword evidence="8 9" id="KW-0411">Iron-sulfur</keyword>
<keyword evidence="3 9" id="KW-0489">Methyltransferase</keyword>
<evidence type="ECO:0000256" key="12">
    <source>
        <dbReference type="PROSITE-ProRule" id="PRU10015"/>
    </source>
</evidence>
<keyword evidence="5 9" id="KW-0949">S-adenosyl-L-methionine</keyword>
<dbReference type="PANTHER" id="PTHR11061:SF30">
    <property type="entry name" value="TRNA (URACIL(54)-C(5))-METHYLTRANSFERASE"/>
    <property type="match status" value="1"/>
</dbReference>
<keyword evidence="7 9" id="KW-0408">Iron</keyword>
<evidence type="ECO:0000256" key="6">
    <source>
        <dbReference type="ARBA" id="ARBA00022723"/>
    </source>
</evidence>
<dbReference type="AlphaFoldDB" id="A0A1H4BMM8"/>
<evidence type="ECO:0000256" key="1">
    <source>
        <dbReference type="ARBA" id="ARBA00022485"/>
    </source>
</evidence>
<feature type="active site" description="Nucleophile" evidence="9 11">
    <location>
        <position position="353"/>
    </location>
</feature>
<feature type="binding site" evidence="9">
    <location>
        <position position="30"/>
    </location>
    <ligand>
        <name>[4Fe-4S] cluster</name>
        <dbReference type="ChEBI" id="CHEBI:49883"/>
    </ligand>
</feature>
<dbReference type="GO" id="GO:0005506">
    <property type="term" value="F:iron ion binding"/>
    <property type="evidence" value="ECO:0007669"/>
    <property type="project" value="UniProtKB-UniRule"/>
</dbReference>
<dbReference type="GO" id="GO:0070475">
    <property type="term" value="P:rRNA base methylation"/>
    <property type="evidence" value="ECO:0007669"/>
    <property type="project" value="TreeGrafter"/>
</dbReference>